<gene>
    <name evidence="1" type="ORF">PHYSODRAFT_498931</name>
</gene>
<dbReference type="RefSeq" id="XP_009527594.1">
    <property type="nucleotide sequence ID" value="XM_009529299.1"/>
</dbReference>
<name>G4ZFR8_PHYSP</name>
<dbReference type="InParanoid" id="G4ZFR8"/>
<dbReference type="GeneID" id="20657626"/>
<sequence>MKWHLKLAHLNEDAMKRMVREGLADGLGGLILNDFRRTPLKYIACQEAKDKRMSFKRQQGKRATECGACISSDIYYDSGWGKVLSARAG</sequence>
<evidence type="ECO:0000313" key="1">
    <source>
        <dbReference type="EMBL" id="EGZ18536.1"/>
    </source>
</evidence>
<dbReference type="AlphaFoldDB" id="G4ZFR8"/>
<proteinExistence type="predicted"/>
<keyword evidence="2" id="KW-1185">Reference proteome</keyword>
<accession>G4ZFR8</accession>
<dbReference type="EMBL" id="JH159154">
    <property type="protein sequence ID" value="EGZ18536.1"/>
    <property type="molecule type" value="Genomic_DNA"/>
</dbReference>
<dbReference type="Proteomes" id="UP000002640">
    <property type="component" value="Unassembled WGS sequence"/>
</dbReference>
<reference evidence="1 2" key="1">
    <citation type="journal article" date="2006" name="Science">
        <title>Phytophthora genome sequences uncover evolutionary origins and mechanisms of pathogenesis.</title>
        <authorList>
            <person name="Tyler B.M."/>
            <person name="Tripathy S."/>
            <person name="Zhang X."/>
            <person name="Dehal P."/>
            <person name="Jiang R.H."/>
            <person name="Aerts A."/>
            <person name="Arredondo F.D."/>
            <person name="Baxter L."/>
            <person name="Bensasson D."/>
            <person name="Beynon J.L."/>
            <person name="Chapman J."/>
            <person name="Damasceno C.M."/>
            <person name="Dorrance A.E."/>
            <person name="Dou D."/>
            <person name="Dickerman A.W."/>
            <person name="Dubchak I.L."/>
            <person name="Garbelotto M."/>
            <person name="Gijzen M."/>
            <person name="Gordon S.G."/>
            <person name="Govers F."/>
            <person name="Grunwald N.J."/>
            <person name="Huang W."/>
            <person name="Ivors K.L."/>
            <person name="Jones R.W."/>
            <person name="Kamoun S."/>
            <person name="Krampis K."/>
            <person name="Lamour K.H."/>
            <person name="Lee M.K."/>
            <person name="McDonald W.H."/>
            <person name="Medina M."/>
            <person name="Meijer H.J."/>
            <person name="Nordberg E.K."/>
            <person name="Maclean D.J."/>
            <person name="Ospina-Giraldo M.D."/>
            <person name="Morris P.F."/>
            <person name="Phuntumart V."/>
            <person name="Putnam N.H."/>
            <person name="Rash S."/>
            <person name="Rose J.K."/>
            <person name="Sakihama Y."/>
            <person name="Salamov A.A."/>
            <person name="Savidor A."/>
            <person name="Scheuring C.F."/>
            <person name="Smith B.M."/>
            <person name="Sobral B.W."/>
            <person name="Terry A."/>
            <person name="Torto-Alalibo T.A."/>
            <person name="Win J."/>
            <person name="Xu Z."/>
            <person name="Zhang H."/>
            <person name="Grigoriev I.V."/>
            <person name="Rokhsar D.S."/>
            <person name="Boore J.L."/>
        </authorList>
    </citation>
    <scope>NUCLEOTIDE SEQUENCE [LARGE SCALE GENOMIC DNA]</scope>
    <source>
        <strain evidence="1 2">P6497</strain>
    </source>
</reference>
<dbReference type="KEGG" id="psoj:PHYSODRAFT_498931"/>
<organism evidence="1 2">
    <name type="scientific">Phytophthora sojae (strain P6497)</name>
    <name type="common">Soybean stem and root rot agent</name>
    <name type="synonym">Phytophthora megasperma f. sp. glycines</name>
    <dbReference type="NCBI Taxonomy" id="1094619"/>
    <lineage>
        <taxon>Eukaryota</taxon>
        <taxon>Sar</taxon>
        <taxon>Stramenopiles</taxon>
        <taxon>Oomycota</taxon>
        <taxon>Peronosporomycetes</taxon>
        <taxon>Peronosporales</taxon>
        <taxon>Peronosporaceae</taxon>
        <taxon>Phytophthora</taxon>
    </lineage>
</organism>
<protein>
    <recommendedName>
        <fullName evidence="3">GAG-pre-integrase domain-containing protein</fullName>
    </recommendedName>
</protein>
<evidence type="ECO:0000313" key="2">
    <source>
        <dbReference type="Proteomes" id="UP000002640"/>
    </source>
</evidence>
<evidence type="ECO:0008006" key="3">
    <source>
        <dbReference type="Google" id="ProtNLM"/>
    </source>
</evidence>